<proteinExistence type="inferred from homology"/>
<sequence>MPVISIITPIHQAGVQYLPSACESLIRQEMPSGWSWEWLIQEDGDGVDAASHVPADTRIRVASSRRGGPHVARTVALGRSSGELIKNLDSDDLLADGSLSRDIRTLEENPDVGWVTSRVLDLLADGSLVGFEGDPPAGRITRGSTFAHWEHEQRPQVHPATLCARRALILALGGWMALPASGDTGLLLGLDAVSDGWFTEEVGLHYRKHPGQITTHASHSAGPEWQDRMTVIREHTRALQKMAWCLPEER</sequence>
<dbReference type="PANTHER" id="PTHR43685:SF5">
    <property type="entry name" value="GLYCOSYLTRANSFERASE EPSE-RELATED"/>
    <property type="match status" value="1"/>
</dbReference>
<accession>A0ABS7WFA3</accession>
<dbReference type="InterPro" id="IPR029044">
    <property type="entry name" value="Nucleotide-diphossugar_trans"/>
</dbReference>
<organism evidence="5 6">
    <name type="scientific">Streptomyces olivaceus</name>
    <dbReference type="NCBI Taxonomy" id="47716"/>
    <lineage>
        <taxon>Bacteria</taxon>
        <taxon>Bacillati</taxon>
        <taxon>Actinomycetota</taxon>
        <taxon>Actinomycetes</taxon>
        <taxon>Kitasatosporales</taxon>
        <taxon>Streptomycetaceae</taxon>
        <taxon>Streptomyces</taxon>
    </lineage>
</organism>
<reference evidence="5 6" key="1">
    <citation type="submission" date="2021-06" db="EMBL/GenBank/DDBJ databases">
        <title>Ecological speciation of a Streptomyces species isolated from different habitats and geographic origins.</title>
        <authorList>
            <person name="Wang J."/>
        </authorList>
    </citation>
    <scope>NUCLEOTIDE SEQUENCE [LARGE SCALE GENOMIC DNA]</scope>
    <source>
        <strain evidence="5 6">FXJ8.012</strain>
    </source>
</reference>
<dbReference type="Pfam" id="PF00535">
    <property type="entry name" value="Glycos_transf_2"/>
    <property type="match status" value="1"/>
</dbReference>
<gene>
    <name evidence="5" type="ORF">KVH32_34540</name>
</gene>
<dbReference type="PANTHER" id="PTHR43685">
    <property type="entry name" value="GLYCOSYLTRANSFERASE"/>
    <property type="match status" value="1"/>
</dbReference>
<dbReference type="Proteomes" id="UP000758701">
    <property type="component" value="Unassembled WGS sequence"/>
</dbReference>
<comment type="caution">
    <text evidence="5">The sequence shown here is derived from an EMBL/GenBank/DDBJ whole genome shotgun (WGS) entry which is preliminary data.</text>
</comment>
<keyword evidence="3 5" id="KW-0808">Transferase</keyword>
<comment type="similarity">
    <text evidence="1">Belongs to the glycosyltransferase 2 family.</text>
</comment>
<evidence type="ECO:0000256" key="1">
    <source>
        <dbReference type="ARBA" id="ARBA00006739"/>
    </source>
</evidence>
<dbReference type="InterPro" id="IPR050834">
    <property type="entry name" value="Glycosyltransf_2"/>
</dbReference>
<dbReference type="GO" id="GO:0016757">
    <property type="term" value="F:glycosyltransferase activity"/>
    <property type="evidence" value="ECO:0007669"/>
    <property type="project" value="UniProtKB-KW"/>
</dbReference>
<dbReference type="EC" id="2.4.-.-" evidence="5"/>
<dbReference type="EMBL" id="JAHSTP010000025">
    <property type="protein sequence ID" value="MBZ6156238.1"/>
    <property type="molecule type" value="Genomic_DNA"/>
</dbReference>
<evidence type="ECO:0000259" key="4">
    <source>
        <dbReference type="Pfam" id="PF00535"/>
    </source>
</evidence>
<dbReference type="Gene3D" id="3.90.550.10">
    <property type="entry name" value="Spore Coat Polysaccharide Biosynthesis Protein SpsA, Chain A"/>
    <property type="match status" value="1"/>
</dbReference>
<evidence type="ECO:0000256" key="3">
    <source>
        <dbReference type="ARBA" id="ARBA00022679"/>
    </source>
</evidence>
<feature type="domain" description="Glycosyltransferase 2-like" evidence="4">
    <location>
        <begin position="5"/>
        <end position="118"/>
    </location>
</feature>
<name>A0ABS7WFA3_STROV</name>
<evidence type="ECO:0000256" key="2">
    <source>
        <dbReference type="ARBA" id="ARBA00022676"/>
    </source>
</evidence>
<evidence type="ECO:0000313" key="6">
    <source>
        <dbReference type="Proteomes" id="UP000758701"/>
    </source>
</evidence>
<dbReference type="InterPro" id="IPR001173">
    <property type="entry name" value="Glyco_trans_2-like"/>
</dbReference>
<evidence type="ECO:0000313" key="5">
    <source>
        <dbReference type="EMBL" id="MBZ6156238.1"/>
    </source>
</evidence>
<dbReference type="RefSeq" id="WP_224310466.1">
    <property type="nucleotide sequence ID" value="NZ_JAHSST010000031.1"/>
</dbReference>
<keyword evidence="6" id="KW-1185">Reference proteome</keyword>
<dbReference type="SUPFAM" id="SSF53448">
    <property type="entry name" value="Nucleotide-diphospho-sugar transferases"/>
    <property type="match status" value="1"/>
</dbReference>
<keyword evidence="2 5" id="KW-0328">Glycosyltransferase</keyword>
<protein>
    <submittedName>
        <fullName evidence="5">Glycosyltransferase</fullName>
        <ecNumber evidence="5">2.4.-.-</ecNumber>
    </submittedName>
</protein>